<dbReference type="Proteomes" id="UP000007266">
    <property type="component" value="Linkage group 4"/>
</dbReference>
<evidence type="ECO:0000256" key="3">
    <source>
        <dbReference type="SAM" id="MobiDB-lite"/>
    </source>
</evidence>
<proteinExistence type="predicted"/>
<dbReference type="PANTHER" id="PTHR48051">
    <property type="match status" value="1"/>
</dbReference>
<reference evidence="5 6" key="1">
    <citation type="journal article" date="2008" name="Nature">
        <title>The genome of the model beetle and pest Tribolium castaneum.</title>
        <authorList>
            <consortium name="Tribolium Genome Sequencing Consortium"/>
            <person name="Richards S."/>
            <person name="Gibbs R.A."/>
            <person name="Weinstock G.M."/>
            <person name="Brown S.J."/>
            <person name="Denell R."/>
            <person name="Beeman R.W."/>
            <person name="Gibbs R."/>
            <person name="Beeman R.W."/>
            <person name="Brown S.J."/>
            <person name="Bucher G."/>
            <person name="Friedrich M."/>
            <person name="Grimmelikhuijzen C.J."/>
            <person name="Klingler M."/>
            <person name="Lorenzen M."/>
            <person name="Richards S."/>
            <person name="Roth S."/>
            <person name="Schroder R."/>
            <person name="Tautz D."/>
            <person name="Zdobnov E.M."/>
            <person name="Muzny D."/>
            <person name="Gibbs R.A."/>
            <person name="Weinstock G.M."/>
            <person name="Attaway T."/>
            <person name="Bell S."/>
            <person name="Buhay C.J."/>
            <person name="Chandrabose M.N."/>
            <person name="Chavez D."/>
            <person name="Clerk-Blankenburg K.P."/>
            <person name="Cree A."/>
            <person name="Dao M."/>
            <person name="Davis C."/>
            <person name="Chacko J."/>
            <person name="Dinh H."/>
            <person name="Dugan-Rocha S."/>
            <person name="Fowler G."/>
            <person name="Garner T.T."/>
            <person name="Garnes J."/>
            <person name="Gnirke A."/>
            <person name="Hawes A."/>
            <person name="Hernandez J."/>
            <person name="Hines S."/>
            <person name="Holder M."/>
            <person name="Hume J."/>
            <person name="Jhangiani S.N."/>
            <person name="Joshi V."/>
            <person name="Khan Z.M."/>
            <person name="Jackson L."/>
            <person name="Kovar C."/>
            <person name="Kowis A."/>
            <person name="Lee S."/>
            <person name="Lewis L.R."/>
            <person name="Margolis J."/>
            <person name="Morgan M."/>
            <person name="Nazareth L.V."/>
            <person name="Nguyen N."/>
            <person name="Okwuonu G."/>
            <person name="Parker D."/>
            <person name="Richards S."/>
            <person name="Ruiz S.J."/>
            <person name="Santibanez J."/>
            <person name="Savard J."/>
            <person name="Scherer S.E."/>
            <person name="Schneider B."/>
            <person name="Sodergren E."/>
            <person name="Tautz D."/>
            <person name="Vattahil S."/>
            <person name="Villasana D."/>
            <person name="White C.S."/>
            <person name="Wright R."/>
            <person name="Park Y."/>
            <person name="Beeman R.W."/>
            <person name="Lord J."/>
            <person name="Oppert B."/>
            <person name="Lorenzen M."/>
            <person name="Brown S."/>
            <person name="Wang L."/>
            <person name="Savard J."/>
            <person name="Tautz D."/>
            <person name="Richards S."/>
            <person name="Weinstock G."/>
            <person name="Gibbs R.A."/>
            <person name="Liu Y."/>
            <person name="Worley K."/>
            <person name="Weinstock G."/>
            <person name="Elsik C.G."/>
            <person name="Reese J.T."/>
            <person name="Elhaik E."/>
            <person name="Landan G."/>
            <person name="Graur D."/>
            <person name="Arensburger P."/>
            <person name="Atkinson P."/>
            <person name="Beeman R.W."/>
            <person name="Beidler J."/>
            <person name="Brown S.J."/>
            <person name="Demuth J.P."/>
            <person name="Drury D.W."/>
            <person name="Du Y.Z."/>
            <person name="Fujiwara H."/>
            <person name="Lorenzen M."/>
            <person name="Maselli V."/>
            <person name="Osanai M."/>
            <person name="Park Y."/>
            <person name="Robertson H.M."/>
            <person name="Tu Z."/>
            <person name="Wang J.J."/>
            <person name="Wang S."/>
            <person name="Richards S."/>
            <person name="Song H."/>
            <person name="Zhang L."/>
            <person name="Sodergren E."/>
            <person name="Werner D."/>
            <person name="Stanke M."/>
            <person name="Morgenstern B."/>
            <person name="Solovyev V."/>
            <person name="Kosarev P."/>
            <person name="Brown G."/>
            <person name="Chen H.C."/>
            <person name="Ermolaeva O."/>
            <person name="Hlavina W."/>
            <person name="Kapustin Y."/>
            <person name="Kiryutin B."/>
            <person name="Kitts P."/>
            <person name="Maglott D."/>
            <person name="Pruitt K."/>
            <person name="Sapojnikov V."/>
            <person name="Souvorov A."/>
            <person name="Mackey A.J."/>
            <person name="Waterhouse R.M."/>
            <person name="Wyder S."/>
            <person name="Zdobnov E.M."/>
            <person name="Zdobnov E.M."/>
            <person name="Wyder S."/>
            <person name="Kriventseva E.V."/>
            <person name="Kadowaki T."/>
            <person name="Bork P."/>
            <person name="Aranda M."/>
            <person name="Bao R."/>
            <person name="Beermann A."/>
            <person name="Berns N."/>
            <person name="Bolognesi R."/>
            <person name="Bonneton F."/>
            <person name="Bopp D."/>
            <person name="Brown S.J."/>
            <person name="Bucher G."/>
            <person name="Butts T."/>
            <person name="Chaumot A."/>
            <person name="Denell R.E."/>
            <person name="Ferrier D.E."/>
            <person name="Friedrich M."/>
            <person name="Gordon C.M."/>
            <person name="Jindra M."/>
            <person name="Klingler M."/>
            <person name="Lan Q."/>
            <person name="Lattorff H.M."/>
            <person name="Laudet V."/>
            <person name="von Levetsow C."/>
            <person name="Liu Z."/>
            <person name="Lutz R."/>
            <person name="Lynch J.A."/>
            <person name="da Fonseca R.N."/>
            <person name="Posnien N."/>
            <person name="Reuter R."/>
            <person name="Roth S."/>
            <person name="Savard J."/>
            <person name="Schinko J.B."/>
            <person name="Schmitt C."/>
            <person name="Schoppmeier M."/>
            <person name="Schroder R."/>
            <person name="Shippy T.D."/>
            <person name="Simonnet F."/>
            <person name="Marques-Souza H."/>
            <person name="Tautz D."/>
            <person name="Tomoyasu Y."/>
            <person name="Trauner J."/>
            <person name="Van der Zee M."/>
            <person name="Vervoort M."/>
            <person name="Wittkopp N."/>
            <person name="Wimmer E.A."/>
            <person name="Yang X."/>
            <person name="Jones A.K."/>
            <person name="Sattelle D.B."/>
            <person name="Ebert P.R."/>
            <person name="Nelson D."/>
            <person name="Scott J.G."/>
            <person name="Beeman R.W."/>
            <person name="Muthukrishnan S."/>
            <person name="Kramer K.J."/>
            <person name="Arakane Y."/>
            <person name="Beeman R.W."/>
            <person name="Zhu Q."/>
            <person name="Hogenkamp D."/>
            <person name="Dixit R."/>
            <person name="Oppert B."/>
            <person name="Jiang H."/>
            <person name="Zou Z."/>
            <person name="Marshall J."/>
            <person name="Elpidina E."/>
            <person name="Vinokurov K."/>
            <person name="Oppert C."/>
            <person name="Zou Z."/>
            <person name="Evans J."/>
            <person name="Lu Z."/>
            <person name="Zhao P."/>
            <person name="Sumathipala N."/>
            <person name="Altincicek B."/>
            <person name="Vilcinskas A."/>
            <person name="Williams M."/>
            <person name="Hultmark D."/>
            <person name="Hetru C."/>
            <person name="Jiang H."/>
            <person name="Grimmelikhuijzen C.J."/>
            <person name="Hauser F."/>
            <person name="Cazzamali G."/>
            <person name="Williamson M."/>
            <person name="Park Y."/>
            <person name="Li B."/>
            <person name="Tanaka Y."/>
            <person name="Predel R."/>
            <person name="Neupert S."/>
            <person name="Schachtner J."/>
            <person name="Verleyen P."/>
            <person name="Raible F."/>
            <person name="Bork P."/>
            <person name="Friedrich M."/>
            <person name="Walden K.K."/>
            <person name="Robertson H.M."/>
            <person name="Angeli S."/>
            <person name="Foret S."/>
            <person name="Bucher G."/>
            <person name="Schuetz S."/>
            <person name="Maleszka R."/>
            <person name="Wimmer E.A."/>
            <person name="Beeman R.W."/>
            <person name="Lorenzen M."/>
            <person name="Tomoyasu Y."/>
            <person name="Miller S.C."/>
            <person name="Grossmann D."/>
            <person name="Bucher G."/>
        </authorList>
    </citation>
    <scope>NUCLEOTIDE SEQUENCE [LARGE SCALE GENOMIC DNA]</scope>
    <source>
        <strain evidence="5 6">Georgia GA2</strain>
    </source>
</reference>
<dbReference type="InterPro" id="IPR001611">
    <property type="entry name" value="Leu-rich_rpt"/>
</dbReference>
<dbReference type="FunCoup" id="A0A139WJ18">
    <property type="interactions" value="104"/>
</dbReference>
<gene>
    <name evidence="5" type="primary">AUGUSTUS-3.0.2_32823</name>
    <name evidence="5" type="ORF">TcasGA2_TC032823</name>
</gene>
<dbReference type="SMART" id="SM00364">
    <property type="entry name" value="LRR_BAC"/>
    <property type="match status" value="9"/>
</dbReference>
<feature type="region of interest" description="Disordered" evidence="3">
    <location>
        <begin position="73"/>
        <end position="112"/>
    </location>
</feature>
<keyword evidence="1" id="KW-0433">Leucine-rich repeat</keyword>
<dbReference type="InterPro" id="IPR050216">
    <property type="entry name" value="LRR_domain-containing"/>
</dbReference>
<dbReference type="Pfam" id="PF23598">
    <property type="entry name" value="LRR_14"/>
    <property type="match status" value="1"/>
</dbReference>
<accession>A0A139WJ18</accession>
<dbReference type="AlphaFoldDB" id="A0A139WJ18"/>
<evidence type="ECO:0000256" key="1">
    <source>
        <dbReference type="ARBA" id="ARBA00022614"/>
    </source>
</evidence>
<keyword evidence="6" id="KW-1185">Reference proteome</keyword>
<dbReference type="OMA" id="CILDMSH"/>
<dbReference type="InParanoid" id="A0A139WJ18"/>
<dbReference type="Pfam" id="PF00560">
    <property type="entry name" value="LRR_1"/>
    <property type="match status" value="1"/>
</dbReference>
<evidence type="ECO:0000259" key="4">
    <source>
        <dbReference type="Pfam" id="PF23598"/>
    </source>
</evidence>
<sequence length="478" mass="53676">MGGNQLVEVPSTLGQLKQLQALVLCDNLIESLPSNIANLHNLKSLQLHKNKLRTLPPEIIALKNLTEVCGAGGESASVDSEQRHGSDRERDREAGRSEASPQFKRSYHNQSCSSHAPISYNLPLNVSATMENYSSDSDTNGNKVFDFAYLLLDSQQLEENLNELGKDCTKREDIESIILHHNQLTTLPKNLAKFTNVQVLDISNNGLTALPDVFEYWHLTTLVAKNNRFSNESLPKSFAESASLRELNLSGNVFEQFPEQLFEFTNLKYLYLGGNKIKTIPKNIKKLNCLQILSMGGNQLVEVPSTLGQLKQLQALVLCDNLIESLPSNIANLHNLKSLQLHKNKLRTLPPEIIALKNLTELSLRDNPLVVRFVSNIKHNTASLKELSARVIKLHQMRVEKGDIPASLLNYLDSAHHCVNPYCKGVFFNSRVEHVKFVDFCGKYRLPLLQYLCSTKCVEDGEELRPPRAYLMKKVLLG</sequence>
<dbReference type="InterPro" id="IPR003591">
    <property type="entry name" value="Leu-rich_rpt_typical-subtyp"/>
</dbReference>
<dbReference type="PROSITE" id="PS51450">
    <property type="entry name" value="LRR"/>
    <property type="match status" value="1"/>
</dbReference>
<feature type="compositionally biased region" description="Basic and acidic residues" evidence="3">
    <location>
        <begin position="80"/>
        <end position="96"/>
    </location>
</feature>
<feature type="domain" description="Disease resistance R13L4/SHOC-2-like LRR" evidence="4">
    <location>
        <begin position="260"/>
        <end position="318"/>
    </location>
</feature>
<dbReference type="PANTHER" id="PTHR48051:SF53">
    <property type="entry name" value="LEUCINE RICH REPEAT CONTAINING 58"/>
    <property type="match status" value="1"/>
</dbReference>
<dbReference type="GO" id="GO:0035556">
    <property type="term" value="P:intracellular signal transduction"/>
    <property type="evidence" value="ECO:0000318"/>
    <property type="project" value="GO_Central"/>
</dbReference>
<protein>
    <submittedName>
        <fullName evidence="5">Leucine-rich repeat protein soc-2 homolog-like Protein</fullName>
    </submittedName>
</protein>
<dbReference type="eggNOG" id="KOG0619">
    <property type="taxonomic scope" value="Eukaryota"/>
</dbReference>
<dbReference type="EMBL" id="KQ971338">
    <property type="protein sequence ID" value="KYB27980.1"/>
    <property type="molecule type" value="Genomic_DNA"/>
</dbReference>
<evidence type="ECO:0000313" key="6">
    <source>
        <dbReference type="Proteomes" id="UP000007266"/>
    </source>
</evidence>
<dbReference type="Gene3D" id="3.80.10.10">
    <property type="entry name" value="Ribonuclease Inhibitor"/>
    <property type="match status" value="2"/>
</dbReference>
<organism evidence="5 6">
    <name type="scientific">Tribolium castaneum</name>
    <name type="common">Red flour beetle</name>
    <dbReference type="NCBI Taxonomy" id="7070"/>
    <lineage>
        <taxon>Eukaryota</taxon>
        <taxon>Metazoa</taxon>
        <taxon>Ecdysozoa</taxon>
        <taxon>Arthropoda</taxon>
        <taxon>Hexapoda</taxon>
        <taxon>Insecta</taxon>
        <taxon>Pterygota</taxon>
        <taxon>Neoptera</taxon>
        <taxon>Endopterygota</taxon>
        <taxon>Coleoptera</taxon>
        <taxon>Polyphaga</taxon>
        <taxon>Cucujiformia</taxon>
        <taxon>Tenebrionidae</taxon>
        <taxon>Tenebrionidae incertae sedis</taxon>
        <taxon>Tribolium</taxon>
    </lineage>
</organism>
<dbReference type="SMART" id="SM00369">
    <property type="entry name" value="LRR_TYP"/>
    <property type="match status" value="8"/>
</dbReference>
<evidence type="ECO:0000313" key="5">
    <source>
        <dbReference type="EMBL" id="KYB27980.1"/>
    </source>
</evidence>
<dbReference type="InterPro" id="IPR032675">
    <property type="entry name" value="LRR_dom_sf"/>
</dbReference>
<name>A0A139WJ18_TRICA</name>
<dbReference type="SUPFAM" id="SSF52075">
    <property type="entry name" value="Outer arm dynein light chain 1"/>
    <property type="match status" value="1"/>
</dbReference>
<dbReference type="SMART" id="SM00365">
    <property type="entry name" value="LRR_SD22"/>
    <property type="match status" value="6"/>
</dbReference>
<dbReference type="STRING" id="7070.A0A139WJ18"/>
<dbReference type="SUPFAM" id="SSF52047">
    <property type="entry name" value="RNI-like"/>
    <property type="match status" value="1"/>
</dbReference>
<dbReference type="InterPro" id="IPR055414">
    <property type="entry name" value="LRR_R13L4/SHOC2-like"/>
</dbReference>
<keyword evidence="2" id="KW-0677">Repeat</keyword>
<reference evidence="5 6" key="2">
    <citation type="journal article" date="2010" name="Nucleic Acids Res.">
        <title>BeetleBase in 2010: revisions to provide comprehensive genomic information for Tribolium castaneum.</title>
        <authorList>
            <person name="Kim H.S."/>
            <person name="Murphy T."/>
            <person name="Xia J."/>
            <person name="Caragea D."/>
            <person name="Park Y."/>
            <person name="Beeman R.W."/>
            <person name="Lorenzen M.D."/>
            <person name="Butcher S."/>
            <person name="Manak J.R."/>
            <person name="Brown S.J."/>
        </authorList>
    </citation>
    <scope>GENOME REANNOTATION</scope>
    <source>
        <strain evidence="5 6">Georgia GA2</strain>
    </source>
</reference>
<evidence type="ECO:0000256" key="2">
    <source>
        <dbReference type="ARBA" id="ARBA00022737"/>
    </source>
</evidence>